<name>A0A4C1V6A8_EUMVA</name>
<evidence type="ECO:0000256" key="1">
    <source>
        <dbReference type="SAM" id="Phobius"/>
    </source>
</evidence>
<dbReference type="AlphaFoldDB" id="A0A4C1V6A8"/>
<keyword evidence="3" id="KW-1185">Reference proteome</keyword>
<dbReference type="Proteomes" id="UP000299102">
    <property type="component" value="Unassembled WGS sequence"/>
</dbReference>
<keyword evidence="1" id="KW-0812">Transmembrane</keyword>
<keyword evidence="1" id="KW-0472">Membrane</keyword>
<keyword evidence="1" id="KW-1133">Transmembrane helix</keyword>
<organism evidence="2 3">
    <name type="scientific">Eumeta variegata</name>
    <name type="common">Bagworm moth</name>
    <name type="synonym">Eumeta japonica</name>
    <dbReference type="NCBI Taxonomy" id="151549"/>
    <lineage>
        <taxon>Eukaryota</taxon>
        <taxon>Metazoa</taxon>
        <taxon>Ecdysozoa</taxon>
        <taxon>Arthropoda</taxon>
        <taxon>Hexapoda</taxon>
        <taxon>Insecta</taxon>
        <taxon>Pterygota</taxon>
        <taxon>Neoptera</taxon>
        <taxon>Endopterygota</taxon>
        <taxon>Lepidoptera</taxon>
        <taxon>Glossata</taxon>
        <taxon>Ditrysia</taxon>
        <taxon>Tineoidea</taxon>
        <taxon>Psychidae</taxon>
        <taxon>Oiketicinae</taxon>
        <taxon>Eumeta</taxon>
    </lineage>
</organism>
<sequence>MACECAGPAAVRLLLIWVVLAFRLSFMRGAEEETYESRRRPVMASALAFTEARARRPLTAIACRYDNESNE</sequence>
<dbReference type="EMBL" id="BGZK01000287">
    <property type="protein sequence ID" value="GBP34378.1"/>
    <property type="molecule type" value="Genomic_DNA"/>
</dbReference>
<gene>
    <name evidence="2" type="ORF">EVAR_7431_1</name>
</gene>
<evidence type="ECO:0000313" key="2">
    <source>
        <dbReference type="EMBL" id="GBP34378.1"/>
    </source>
</evidence>
<evidence type="ECO:0000313" key="3">
    <source>
        <dbReference type="Proteomes" id="UP000299102"/>
    </source>
</evidence>
<comment type="caution">
    <text evidence="2">The sequence shown here is derived from an EMBL/GenBank/DDBJ whole genome shotgun (WGS) entry which is preliminary data.</text>
</comment>
<protein>
    <submittedName>
        <fullName evidence="2">Uncharacterized protein</fullName>
    </submittedName>
</protein>
<feature type="transmembrane region" description="Helical" evidence="1">
    <location>
        <begin position="6"/>
        <end position="26"/>
    </location>
</feature>
<reference evidence="2 3" key="1">
    <citation type="journal article" date="2019" name="Commun. Biol.">
        <title>The bagworm genome reveals a unique fibroin gene that provides high tensile strength.</title>
        <authorList>
            <person name="Kono N."/>
            <person name="Nakamura H."/>
            <person name="Ohtoshi R."/>
            <person name="Tomita M."/>
            <person name="Numata K."/>
            <person name="Arakawa K."/>
        </authorList>
    </citation>
    <scope>NUCLEOTIDE SEQUENCE [LARGE SCALE GENOMIC DNA]</scope>
</reference>
<proteinExistence type="predicted"/>
<accession>A0A4C1V6A8</accession>